<dbReference type="EMBL" id="HBGY01014698">
    <property type="protein sequence ID" value="CAD9578113.1"/>
    <property type="molecule type" value="Transcribed_RNA"/>
</dbReference>
<gene>
    <name evidence="12" type="ORF">LDAN0321_LOCUS9520</name>
</gene>
<evidence type="ECO:0000256" key="5">
    <source>
        <dbReference type="ARBA" id="ARBA00022857"/>
    </source>
</evidence>
<dbReference type="InterPro" id="IPR036291">
    <property type="entry name" value="NAD(P)-bd_dom_sf"/>
</dbReference>
<dbReference type="PANTHER" id="PTHR43550:SF3">
    <property type="entry name" value="3-KETODIHYDROSPHINGOSINE REDUCTASE"/>
    <property type="match status" value="1"/>
</dbReference>
<dbReference type="AlphaFoldDB" id="A0A7S2KIU3"/>
<dbReference type="PRINTS" id="PR00081">
    <property type="entry name" value="GDHRDH"/>
</dbReference>
<keyword evidence="10" id="KW-0812">Transmembrane</keyword>
<dbReference type="Gene3D" id="3.40.50.720">
    <property type="entry name" value="NAD(P)-binding Rossmann-like Domain"/>
    <property type="match status" value="1"/>
</dbReference>
<dbReference type="Pfam" id="PF00106">
    <property type="entry name" value="adh_short"/>
    <property type="match status" value="1"/>
</dbReference>
<evidence type="ECO:0000256" key="9">
    <source>
        <dbReference type="ARBA" id="ARBA00026112"/>
    </source>
</evidence>
<keyword evidence="7" id="KW-0560">Oxidoreductase</keyword>
<reference evidence="12" key="1">
    <citation type="submission" date="2021-01" db="EMBL/GenBank/DDBJ databases">
        <authorList>
            <person name="Corre E."/>
            <person name="Pelletier E."/>
            <person name="Niang G."/>
            <person name="Scheremetjew M."/>
            <person name="Finn R."/>
            <person name="Kale V."/>
            <person name="Holt S."/>
            <person name="Cochrane G."/>
            <person name="Meng A."/>
            <person name="Brown T."/>
            <person name="Cohen L."/>
        </authorList>
    </citation>
    <scope>NUCLEOTIDE SEQUENCE</scope>
    <source>
        <strain evidence="12">B650</strain>
    </source>
</reference>
<dbReference type="GO" id="GO:0006666">
    <property type="term" value="P:3-keto-sphinganine metabolic process"/>
    <property type="evidence" value="ECO:0007669"/>
    <property type="project" value="InterPro"/>
</dbReference>
<keyword evidence="8" id="KW-0443">Lipid metabolism</keyword>
<comment type="subcellular location">
    <subcellularLocation>
        <location evidence="1">Endoplasmic reticulum</location>
    </subcellularLocation>
</comment>
<accession>A0A7S2KIU3</accession>
<keyword evidence="5" id="KW-0521">NADP</keyword>
<keyword evidence="10" id="KW-1133">Transmembrane helix</keyword>
<evidence type="ECO:0000256" key="4">
    <source>
        <dbReference type="ARBA" id="ARBA00022824"/>
    </source>
</evidence>
<proteinExistence type="predicted"/>
<feature type="transmembrane region" description="Helical" evidence="10">
    <location>
        <begin position="300"/>
        <end position="321"/>
    </location>
</feature>
<evidence type="ECO:0000256" key="7">
    <source>
        <dbReference type="ARBA" id="ARBA00023002"/>
    </source>
</evidence>
<evidence type="ECO:0000313" key="12">
    <source>
        <dbReference type="EMBL" id="CAD9578113.1"/>
    </source>
</evidence>
<protein>
    <recommendedName>
        <fullName evidence="9">3-dehydrosphinganine reductase</fullName>
        <ecNumber evidence="9">1.1.1.102</ecNumber>
    </recommendedName>
</protein>
<dbReference type="GO" id="GO:0047560">
    <property type="term" value="F:3-dehydrosphinganine reductase activity"/>
    <property type="evidence" value="ECO:0007669"/>
    <property type="project" value="UniProtKB-EC"/>
</dbReference>
<dbReference type="SUPFAM" id="SSF51735">
    <property type="entry name" value="NAD(P)-binding Rossmann-fold domains"/>
    <property type="match status" value="1"/>
</dbReference>
<dbReference type="InterPro" id="IPR002347">
    <property type="entry name" value="SDR_fam"/>
</dbReference>
<organism evidence="12">
    <name type="scientific">Leptocylindrus danicus</name>
    <dbReference type="NCBI Taxonomy" id="163516"/>
    <lineage>
        <taxon>Eukaryota</taxon>
        <taxon>Sar</taxon>
        <taxon>Stramenopiles</taxon>
        <taxon>Ochrophyta</taxon>
        <taxon>Bacillariophyta</taxon>
        <taxon>Coscinodiscophyceae</taxon>
        <taxon>Chaetocerotophycidae</taxon>
        <taxon>Leptocylindrales</taxon>
        <taxon>Leptocylindraceae</taxon>
        <taxon>Leptocylindrus</taxon>
    </lineage>
</organism>
<evidence type="ECO:0000256" key="8">
    <source>
        <dbReference type="ARBA" id="ARBA00023098"/>
    </source>
</evidence>
<dbReference type="EC" id="1.1.1.102" evidence="9"/>
<dbReference type="SMART" id="SM00822">
    <property type="entry name" value="PKS_KR"/>
    <property type="match status" value="1"/>
</dbReference>
<evidence type="ECO:0000256" key="6">
    <source>
        <dbReference type="ARBA" id="ARBA00022919"/>
    </source>
</evidence>
<keyword evidence="4" id="KW-0256">Endoplasmic reticulum</keyword>
<keyword evidence="6" id="KW-0746">Sphingolipid metabolism</keyword>
<dbReference type="CDD" id="cd08939">
    <property type="entry name" value="KDSR-like_SDR_c"/>
    <property type="match status" value="1"/>
</dbReference>
<dbReference type="PANTHER" id="PTHR43550">
    <property type="entry name" value="3-KETODIHYDROSPHINGOSINE REDUCTASE"/>
    <property type="match status" value="1"/>
</dbReference>
<feature type="transmembrane region" description="Helical" evidence="10">
    <location>
        <begin position="269"/>
        <end position="288"/>
    </location>
</feature>
<feature type="domain" description="Ketoreductase" evidence="11">
    <location>
        <begin position="32"/>
        <end position="224"/>
    </location>
</feature>
<sequence length="334" mass="36470">MTFVLLAIVPVTIAILYVLVQRTKHDKTQLLSHVVVTGGSSGIGLSIAQELVKIQAKKITLIARGEDKLKQARDMLNDLAKSYTDEKKTLNGTEIGFVSLDVSNEDEVNKKLTPILKESPPTMLFNVAGTSISGYVESTPSRMYESLMRINYLGTVNITRVCLPFMRGGEGAAIAVTSSAAGQVGVFGYTAYSPSKFALSGFVEALSMEVLADKVSVTIAFPPDTDTPGYKEEQKCKPKETDLISDAAGLFKPEDIARKMIKATLGGQYTVYWGLEGWMLATLTAGMGPVTNMVDALCQIFLMGLLRFISLFYLMSFRGIIAKCKKEREQEKTE</sequence>
<dbReference type="GO" id="GO:0005789">
    <property type="term" value="C:endoplasmic reticulum membrane"/>
    <property type="evidence" value="ECO:0007669"/>
    <property type="project" value="TreeGrafter"/>
</dbReference>
<dbReference type="InterPro" id="IPR045022">
    <property type="entry name" value="KDSR-like"/>
</dbReference>
<comment type="pathway">
    <text evidence="3">Sphingolipid metabolism.</text>
</comment>
<evidence type="ECO:0000256" key="1">
    <source>
        <dbReference type="ARBA" id="ARBA00004240"/>
    </source>
</evidence>
<evidence type="ECO:0000256" key="3">
    <source>
        <dbReference type="ARBA" id="ARBA00004991"/>
    </source>
</evidence>
<dbReference type="GO" id="GO:0030148">
    <property type="term" value="P:sphingolipid biosynthetic process"/>
    <property type="evidence" value="ECO:0007669"/>
    <property type="project" value="InterPro"/>
</dbReference>
<keyword evidence="10" id="KW-0472">Membrane</keyword>
<evidence type="ECO:0000256" key="10">
    <source>
        <dbReference type="SAM" id="Phobius"/>
    </source>
</evidence>
<comment type="pathway">
    <text evidence="2">Lipid metabolism; sphingolipid metabolism.</text>
</comment>
<evidence type="ECO:0000259" key="11">
    <source>
        <dbReference type="SMART" id="SM00822"/>
    </source>
</evidence>
<dbReference type="InterPro" id="IPR057326">
    <property type="entry name" value="KR_dom"/>
</dbReference>
<name>A0A7S2KIU3_9STRA</name>
<evidence type="ECO:0000256" key="2">
    <source>
        <dbReference type="ARBA" id="ARBA00004760"/>
    </source>
</evidence>